<evidence type="ECO:0000256" key="1">
    <source>
        <dbReference type="ARBA" id="ARBA00022630"/>
    </source>
</evidence>
<dbReference type="GO" id="GO:0016491">
    <property type="term" value="F:oxidoreductase activity"/>
    <property type="evidence" value="ECO:0007669"/>
    <property type="project" value="UniProtKB-KW"/>
</dbReference>
<evidence type="ECO:0000256" key="2">
    <source>
        <dbReference type="ARBA" id="ARBA00022643"/>
    </source>
</evidence>
<feature type="domain" description="Nitroreductase" evidence="4">
    <location>
        <begin position="152"/>
        <end position="220"/>
    </location>
</feature>
<dbReference type="EMBL" id="SUYC01000005">
    <property type="protein sequence ID" value="MBE6270413.1"/>
    <property type="molecule type" value="Genomic_DNA"/>
</dbReference>
<dbReference type="InterPro" id="IPR050627">
    <property type="entry name" value="Nitroreductase/BluB"/>
</dbReference>
<dbReference type="InterPro" id="IPR000415">
    <property type="entry name" value="Nitroreductase-like"/>
</dbReference>
<name>A0A9D5NZE5_XYLRU</name>
<comment type="caution">
    <text evidence="5">The sequence shown here is derived from an EMBL/GenBank/DDBJ whole genome shotgun (WGS) entry which is preliminary data.</text>
</comment>
<dbReference type="InterPro" id="IPR029479">
    <property type="entry name" value="Nitroreductase"/>
</dbReference>
<proteinExistence type="predicted"/>
<keyword evidence="1" id="KW-0285">Flavoprotein</keyword>
<organism evidence="5 6">
    <name type="scientific">Xylanibacter ruminicola</name>
    <name type="common">Prevotella ruminicola</name>
    <dbReference type="NCBI Taxonomy" id="839"/>
    <lineage>
        <taxon>Bacteria</taxon>
        <taxon>Pseudomonadati</taxon>
        <taxon>Bacteroidota</taxon>
        <taxon>Bacteroidia</taxon>
        <taxon>Bacteroidales</taxon>
        <taxon>Prevotellaceae</taxon>
        <taxon>Xylanibacter</taxon>
    </lineage>
</organism>
<keyword evidence="3" id="KW-0560">Oxidoreductase</keyword>
<sequence length="316" mass="36352">MELINKVRFILRGTLNAYRTYSILNNKDKEISRHEGEIIRYTHSLEKGLSLEDIRPFFGFAKITEGYSHVKKYLALGGDSERPTMFVSALKQYLEYHDSRKLASENLEIVRKIFDELSELVIPTSGTGGILTIKKPIYSEEEQKCFEKLFNDRHSVREFSHTPIDQENLHEAIELAMRCPSACNRQCYRCYTLSKNSLKALGDLSGIGGFANDAEQFLLITGRMSDYRLSENLQWIVTGTIFASYLTLTLQAKGIASCFVQRPVTPSRWMYNIWDKLNISKDEQMICLLAIGNFKDEYKAPVSHRLSYNKIVKKLD</sequence>
<accession>A0A9D5NZE5</accession>
<evidence type="ECO:0000313" key="5">
    <source>
        <dbReference type="EMBL" id="MBE6270413.1"/>
    </source>
</evidence>
<dbReference type="PANTHER" id="PTHR23026">
    <property type="entry name" value="NADPH NITROREDUCTASE"/>
    <property type="match status" value="1"/>
</dbReference>
<protein>
    <recommendedName>
        <fullName evidence="4">Nitroreductase domain-containing protein</fullName>
    </recommendedName>
</protein>
<evidence type="ECO:0000313" key="6">
    <source>
        <dbReference type="Proteomes" id="UP000806522"/>
    </source>
</evidence>
<dbReference type="CDD" id="cd02062">
    <property type="entry name" value="Nitro_FMN_reductase"/>
    <property type="match status" value="1"/>
</dbReference>
<gene>
    <name evidence="5" type="ORF">E7101_05615</name>
</gene>
<evidence type="ECO:0000256" key="3">
    <source>
        <dbReference type="ARBA" id="ARBA00023002"/>
    </source>
</evidence>
<dbReference type="PANTHER" id="PTHR23026:SF90">
    <property type="entry name" value="IODOTYROSINE DEIODINASE 1"/>
    <property type="match status" value="1"/>
</dbReference>
<dbReference type="SUPFAM" id="SSF55469">
    <property type="entry name" value="FMN-dependent nitroreductase-like"/>
    <property type="match status" value="1"/>
</dbReference>
<dbReference type="Pfam" id="PF00881">
    <property type="entry name" value="Nitroreductase"/>
    <property type="match status" value="1"/>
</dbReference>
<dbReference type="AlphaFoldDB" id="A0A9D5NZE5"/>
<dbReference type="Gene3D" id="3.40.109.10">
    <property type="entry name" value="NADH Oxidase"/>
    <property type="match status" value="1"/>
</dbReference>
<dbReference type="Proteomes" id="UP000806522">
    <property type="component" value="Unassembled WGS sequence"/>
</dbReference>
<evidence type="ECO:0000259" key="4">
    <source>
        <dbReference type="Pfam" id="PF00881"/>
    </source>
</evidence>
<keyword evidence="2" id="KW-0288">FMN</keyword>
<reference evidence="5" key="1">
    <citation type="submission" date="2019-04" db="EMBL/GenBank/DDBJ databases">
        <title>Evolution of Biomass-Degrading Anaerobic Consortia Revealed by Metagenomics.</title>
        <authorList>
            <person name="Peng X."/>
        </authorList>
    </citation>
    <scope>NUCLEOTIDE SEQUENCE</scope>
    <source>
        <strain evidence="5">SIG140</strain>
    </source>
</reference>